<dbReference type="RefSeq" id="WP_224082180.1">
    <property type="nucleotide sequence ID" value="NZ_CAJZAI010000017.1"/>
</dbReference>
<proteinExistence type="predicted"/>
<keyword evidence="2" id="KW-1185">Reference proteome</keyword>
<dbReference type="SUPFAM" id="SSF53955">
    <property type="entry name" value="Lysozyme-like"/>
    <property type="match status" value="1"/>
</dbReference>
<evidence type="ECO:0000313" key="2">
    <source>
        <dbReference type="Proteomes" id="UP000727654"/>
    </source>
</evidence>
<reference evidence="1 2" key="1">
    <citation type="submission" date="2021-08" db="EMBL/GenBank/DDBJ databases">
        <authorList>
            <person name="Peeters C."/>
        </authorList>
    </citation>
    <scope>NUCLEOTIDE SEQUENCE [LARGE SCALE GENOMIC DNA]</scope>
    <source>
        <strain evidence="1 2">LMG 23992</strain>
    </source>
</reference>
<dbReference type="Proteomes" id="UP000727654">
    <property type="component" value="Unassembled WGS sequence"/>
</dbReference>
<gene>
    <name evidence="1" type="ORF">LMG23992_04719</name>
</gene>
<dbReference type="InterPro" id="IPR023346">
    <property type="entry name" value="Lysozyme-like_dom_sf"/>
</dbReference>
<accession>A0ABM8XQ25</accession>
<protein>
    <submittedName>
        <fullName evidence="1">Uncharacterized protein</fullName>
    </submittedName>
</protein>
<organism evidence="1 2">
    <name type="scientific">Cupriavidus laharis</name>
    <dbReference type="NCBI Taxonomy" id="151654"/>
    <lineage>
        <taxon>Bacteria</taxon>
        <taxon>Pseudomonadati</taxon>
        <taxon>Pseudomonadota</taxon>
        <taxon>Betaproteobacteria</taxon>
        <taxon>Burkholderiales</taxon>
        <taxon>Burkholderiaceae</taxon>
        <taxon>Cupriavidus</taxon>
    </lineage>
</organism>
<sequence>MIISPPFLPSNGLTSSDPACIDPMMDAVDKFELPHHGVYPIAFDRRWHCGAHLQPKHQNDAVRAIADGEVVAYRVAQKAITDGHNGTDALNSNTGFVLLKHMTDTGDGRTITFYSLYMHLLDLNSIRERIGPLPSNPPEVGSSTALPKWLAYPTDGVQAPKNLKVYRKDILGYPGKCHGQQHLHFEIFMTEGDFAAWFEQAGHAVQLGNKTPTTPASKDYWGHSYFVIPGGQAFVSAPPEAIGPTANYFPALQAGTLDKDSKLYVEAYFHKGQRYTHSWIEKSGAATPLNSKPERDICKDYEYDLYARATALYPQCPSDGYEMLRFGRILNDTPTLSAAAQKTWVAVTFEAGKQGYIDISQSTIQKLSDADFPHFCGWQKIEEGNTPLSQDGLCDYDALRNLVKVVEDLETPAERLRSEWEQEDKLADYIQTHAEVRERLKGFICHAPSEWDASGNEARFKRLNDPDGFFGKRKETDPNGYDNFLKFHTQLQFLEQTTLGGGKKFWFFHPLAFIRHFRKCGWLHSDEMAQCFPRKLLHLKLTQFQPSGTSWAIAASRSKNWARSFNEGARKYGLSNQKQRLLHFFSHVIPETGNLSLVKEVGGEDRSYSPYYGRGLIQLTHLENYKKYGDFRRLSSSNPAAAFQELGWDPNEIIAKDNDGHHSYVNCVDSAGFYVAKKNNMLSHLDSGTSQQDAITVSKDVNGYVSIENLNGLDLRLQSVIYLRSILLDEIFDGGSVSITFDWRRNSQKEPVLDAQGHPVLTGNPPRQKKKFYIATHHINVSLDRQRP</sequence>
<dbReference type="InterPro" id="IPR011055">
    <property type="entry name" value="Dup_hybrid_motif"/>
</dbReference>
<dbReference type="Gene3D" id="2.70.70.10">
    <property type="entry name" value="Glucose Permease (Domain IIA)"/>
    <property type="match status" value="1"/>
</dbReference>
<dbReference type="Gene3D" id="1.10.530.10">
    <property type="match status" value="1"/>
</dbReference>
<comment type="caution">
    <text evidence="1">The sequence shown here is derived from an EMBL/GenBank/DDBJ whole genome shotgun (WGS) entry which is preliminary data.</text>
</comment>
<dbReference type="EMBL" id="CAJZAI010000017">
    <property type="protein sequence ID" value="CAG9182363.1"/>
    <property type="molecule type" value="Genomic_DNA"/>
</dbReference>
<name>A0ABM8XQ25_9BURK</name>
<evidence type="ECO:0000313" key="1">
    <source>
        <dbReference type="EMBL" id="CAG9182363.1"/>
    </source>
</evidence>